<accession>A0A4P8I067</accession>
<dbReference type="EMBL" id="CP040017">
    <property type="protein sequence ID" value="QCP14135.1"/>
    <property type="molecule type" value="Genomic_DNA"/>
</dbReference>
<evidence type="ECO:0000313" key="2">
    <source>
        <dbReference type="EMBL" id="MBB3223983.1"/>
    </source>
</evidence>
<feature type="chain" id="PRO_5044607686" evidence="1">
    <location>
        <begin position="36"/>
        <end position="151"/>
    </location>
</feature>
<dbReference type="AlphaFoldDB" id="A0A4P8I067"/>
<evidence type="ECO:0000313" key="4">
    <source>
        <dbReference type="Proteomes" id="UP000298763"/>
    </source>
</evidence>
<gene>
    <name evidence="3" type="ORF">FCL38_29775</name>
    <name evidence="2" type="ORF">FHS02_004842</name>
</gene>
<dbReference type="EMBL" id="JACHXS010000011">
    <property type="protein sequence ID" value="MBB3223983.1"/>
    <property type="molecule type" value="Genomic_DNA"/>
</dbReference>
<evidence type="ECO:0000313" key="5">
    <source>
        <dbReference type="Proteomes" id="UP000584325"/>
    </source>
</evidence>
<reference evidence="3 4" key="1">
    <citation type="submission" date="2019-05" db="EMBL/GenBank/DDBJ databases">
        <title>Draft Genome Sequences of Six Type Strains of the Genus Massilia.</title>
        <authorList>
            <person name="Miess H."/>
            <person name="Frediansyhah A."/>
            <person name="Gross H."/>
        </authorList>
    </citation>
    <scope>NUCLEOTIDE SEQUENCE [LARGE SCALE GENOMIC DNA]</scope>
    <source>
        <strain evidence="3 4">DSMZ 26121</strain>
    </source>
</reference>
<keyword evidence="4" id="KW-1185">Reference proteome</keyword>
<name>A0A4P8I067_9BURK</name>
<reference evidence="2 5" key="2">
    <citation type="submission" date="2020-08" db="EMBL/GenBank/DDBJ databases">
        <title>Genomic Encyclopedia of Type Strains, Phase III (KMG-III): the genomes of soil and plant-associated and newly described type strains.</title>
        <authorList>
            <person name="Whitman W."/>
        </authorList>
    </citation>
    <scope>NUCLEOTIDE SEQUENCE [LARGE SCALE GENOMIC DNA]</scope>
    <source>
        <strain evidence="2 5">CECT 7753</strain>
    </source>
</reference>
<dbReference type="Proteomes" id="UP000584325">
    <property type="component" value="Unassembled WGS sequence"/>
</dbReference>
<protein>
    <submittedName>
        <fullName evidence="3">DUF2946 domain-containing protein</fullName>
    </submittedName>
</protein>
<keyword evidence="1" id="KW-0732">Signal</keyword>
<proteinExistence type="predicted"/>
<sequence length="151" mass="15583">MKTSSKRLLRSLHAWLACCAILLNALVPAVSHALAASHGQQHAWEICLNDGTTLAGFGELDEATFAALTDRANPVPPAFASHGMAGLDGTLPMADCGYCLPHAGTVGLPPPAALAVPAAAAGAERPYLYYHAPRPLQAWASAQPRGPPAIS</sequence>
<evidence type="ECO:0000256" key="1">
    <source>
        <dbReference type="SAM" id="SignalP"/>
    </source>
</evidence>
<dbReference type="OrthoDB" id="8536886at2"/>
<dbReference type="InterPro" id="IPR021333">
    <property type="entry name" value="DUF2946"/>
</dbReference>
<feature type="signal peptide" evidence="1">
    <location>
        <begin position="1"/>
        <end position="35"/>
    </location>
</feature>
<dbReference type="Pfam" id="PF11162">
    <property type="entry name" value="DUF2946"/>
    <property type="match status" value="1"/>
</dbReference>
<organism evidence="2 5">
    <name type="scientific">Pseudoduganella umbonata</name>
    <dbReference type="NCBI Taxonomy" id="864828"/>
    <lineage>
        <taxon>Bacteria</taxon>
        <taxon>Pseudomonadati</taxon>
        <taxon>Pseudomonadota</taxon>
        <taxon>Betaproteobacteria</taxon>
        <taxon>Burkholderiales</taxon>
        <taxon>Oxalobacteraceae</taxon>
        <taxon>Telluria group</taxon>
        <taxon>Pseudoduganella</taxon>
    </lineage>
</organism>
<evidence type="ECO:0000313" key="3">
    <source>
        <dbReference type="EMBL" id="QCP14135.1"/>
    </source>
</evidence>
<dbReference type="RefSeq" id="WP_137316908.1">
    <property type="nucleotide sequence ID" value="NZ_CP040017.1"/>
</dbReference>
<dbReference type="Proteomes" id="UP000298763">
    <property type="component" value="Chromosome"/>
</dbReference>